<comment type="caution">
    <text evidence="2">The sequence shown here is derived from an EMBL/GenBank/DDBJ whole genome shotgun (WGS) entry which is preliminary data.</text>
</comment>
<dbReference type="InterPro" id="IPR001173">
    <property type="entry name" value="Glyco_trans_2-like"/>
</dbReference>
<evidence type="ECO:0000313" key="3">
    <source>
        <dbReference type="Proteomes" id="UP000318102"/>
    </source>
</evidence>
<accession>A0A559J2I1</accession>
<evidence type="ECO:0000313" key="2">
    <source>
        <dbReference type="EMBL" id="TVX94073.1"/>
    </source>
</evidence>
<keyword evidence="3" id="KW-1185">Reference proteome</keyword>
<dbReference type="Proteomes" id="UP000318102">
    <property type="component" value="Unassembled WGS sequence"/>
</dbReference>
<proteinExistence type="predicted"/>
<dbReference type="InterPro" id="IPR029044">
    <property type="entry name" value="Nucleotide-diphossugar_trans"/>
</dbReference>
<dbReference type="CDD" id="cd04186">
    <property type="entry name" value="GT_2_like_c"/>
    <property type="match status" value="1"/>
</dbReference>
<evidence type="ECO:0000259" key="1">
    <source>
        <dbReference type="Pfam" id="PF00535"/>
    </source>
</evidence>
<dbReference type="SUPFAM" id="SSF53448">
    <property type="entry name" value="Nucleotide-diphospho-sugar transferases"/>
    <property type="match status" value="2"/>
</dbReference>
<gene>
    <name evidence="2" type="ORF">FPZ44_14015</name>
</gene>
<dbReference type="EMBL" id="VNJK01000001">
    <property type="protein sequence ID" value="TVX94073.1"/>
    <property type="molecule type" value="Genomic_DNA"/>
</dbReference>
<sequence>MRTGKTSIIILTLNQFHHTILCLESIRKYTPEPYELIVVDNGSTDLTEMYLRQQPDVTLICNAYNKGFAAGCNQGLAIATGDNILFLNNDTVVTPNWLAHLLDTLYASPDIGMTGPLTNYSSGHQIIPVPYKDLLDLNAFAHEHQIRNAGKMTEVRRLIGFCLLVKRTVLDEIGGFDELYDIGNFEDDDLCLRAAKVGYRLYIANACFIHHVGHATMNDIQTVEQKNNVQYLMGINRKKAKEKWGEDIFDLIYKEDVKLSCCVIAKTETSLIRTLDSIKEIADEIIVVDRIGTFGATAAEFGAKYVAGHPSKNNIMQWKRAVEETESQYVLLLDEDEYFSDEMRRKIRVLKRSIANDTVGVAMICDHVDRAQNQAQIRLIQRSIPLLDDVRNLAAYDENVLISSIEIYGEQSVQEKDAIY</sequence>
<organism evidence="2 3">
    <name type="scientific">Paenibacillus agilis</name>
    <dbReference type="NCBI Taxonomy" id="3020863"/>
    <lineage>
        <taxon>Bacteria</taxon>
        <taxon>Bacillati</taxon>
        <taxon>Bacillota</taxon>
        <taxon>Bacilli</taxon>
        <taxon>Bacillales</taxon>
        <taxon>Paenibacillaceae</taxon>
        <taxon>Paenibacillus</taxon>
    </lineage>
</organism>
<dbReference type="Pfam" id="PF00535">
    <property type="entry name" value="Glycos_transf_2"/>
    <property type="match status" value="1"/>
</dbReference>
<dbReference type="RefSeq" id="WP_144991164.1">
    <property type="nucleotide sequence ID" value="NZ_VNJK01000001.1"/>
</dbReference>
<name>A0A559J2I1_9BACL</name>
<dbReference type="AlphaFoldDB" id="A0A559J2I1"/>
<dbReference type="PANTHER" id="PTHR43179:SF7">
    <property type="entry name" value="RHAMNOSYLTRANSFERASE WBBL"/>
    <property type="match status" value="1"/>
</dbReference>
<reference evidence="2 3" key="1">
    <citation type="submission" date="2019-07" db="EMBL/GenBank/DDBJ databases">
        <authorList>
            <person name="Kim J."/>
        </authorList>
    </citation>
    <scope>NUCLEOTIDE SEQUENCE [LARGE SCALE GENOMIC DNA]</scope>
    <source>
        <strain evidence="2 3">N4</strain>
    </source>
</reference>
<dbReference type="OrthoDB" id="8936324at2"/>
<dbReference type="PANTHER" id="PTHR43179">
    <property type="entry name" value="RHAMNOSYLTRANSFERASE WBBL"/>
    <property type="match status" value="1"/>
</dbReference>
<dbReference type="Gene3D" id="3.90.550.10">
    <property type="entry name" value="Spore Coat Polysaccharide Biosynthesis Protein SpsA, Chain A"/>
    <property type="match status" value="1"/>
</dbReference>
<feature type="domain" description="Glycosyltransferase 2-like" evidence="1">
    <location>
        <begin position="7"/>
        <end position="173"/>
    </location>
</feature>
<protein>
    <submittedName>
        <fullName evidence="2">Glycosyltransferase family 2 protein</fullName>
    </submittedName>
</protein>